<dbReference type="GO" id="GO:0015108">
    <property type="term" value="F:chloride transmembrane transporter activity"/>
    <property type="evidence" value="ECO:0007669"/>
    <property type="project" value="InterPro"/>
</dbReference>
<evidence type="ECO:0000313" key="6">
    <source>
        <dbReference type="EMBL" id="MBC5722748.1"/>
    </source>
</evidence>
<evidence type="ECO:0000256" key="2">
    <source>
        <dbReference type="ARBA" id="ARBA00022692"/>
    </source>
</evidence>
<dbReference type="Proteomes" id="UP000628736">
    <property type="component" value="Unassembled WGS sequence"/>
</dbReference>
<protein>
    <submittedName>
        <fullName evidence="6">Chloride channel protein</fullName>
    </submittedName>
</protein>
<organism evidence="6 7">
    <name type="scientific">Flintibacter hominis</name>
    <dbReference type="NCBI Taxonomy" id="2763048"/>
    <lineage>
        <taxon>Bacteria</taxon>
        <taxon>Bacillati</taxon>
        <taxon>Bacillota</taxon>
        <taxon>Clostridia</taxon>
        <taxon>Eubacteriales</taxon>
        <taxon>Flintibacter</taxon>
    </lineage>
</organism>
<feature type="transmembrane region" description="Helical" evidence="5">
    <location>
        <begin position="378"/>
        <end position="397"/>
    </location>
</feature>
<feature type="transmembrane region" description="Helical" evidence="5">
    <location>
        <begin position="297"/>
        <end position="315"/>
    </location>
</feature>
<evidence type="ECO:0000256" key="5">
    <source>
        <dbReference type="SAM" id="Phobius"/>
    </source>
</evidence>
<feature type="transmembrane region" description="Helical" evidence="5">
    <location>
        <begin position="321"/>
        <end position="341"/>
    </location>
</feature>
<keyword evidence="4 5" id="KW-0472">Membrane</keyword>
<reference evidence="6" key="1">
    <citation type="submission" date="2020-08" db="EMBL/GenBank/DDBJ databases">
        <title>Genome public.</title>
        <authorList>
            <person name="Liu C."/>
            <person name="Sun Q."/>
        </authorList>
    </citation>
    <scope>NUCLEOTIDE SEQUENCE</scope>
    <source>
        <strain evidence="6">NSJ-23</strain>
    </source>
</reference>
<keyword evidence="3 5" id="KW-1133">Transmembrane helix</keyword>
<comment type="subcellular location">
    <subcellularLocation>
        <location evidence="1">Membrane</location>
        <topology evidence="1">Multi-pass membrane protein</topology>
    </subcellularLocation>
</comment>
<dbReference type="PANTHER" id="PTHR43427:SF12">
    <property type="entry name" value="CHLORIDE TRANSPORTER"/>
    <property type="match status" value="1"/>
</dbReference>
<keyword evidence="2 5" id="KW-0812">Transmembrane</keyword>
<dbReference type="EMBL" id="JACOPO010000004">
    <property type="protein sequence ID" value="MBC5722748.1"/>
    <property type="molecule type" value="Genomic_DNA"/>
</dbReference>
<dbReference type="InterPro" id="IPR050368">
    <property type="entry name" value="ClC-type_chloride_channel"/>
</dbReference>
<dbReference type="PRINTS" id="PR00762">
    <property type="entry name" value="CLCHANNEL"/>
</dbReference>
<dbReference type="PANTHER" id="PTHR43427">
    <property type="entry name" value="CHLORIDE CHANNEL PROTEIN CLC-E"/>
    <property type="match status" value="1"/>
</dbReference>
<dbReference type="Gene3D" id="1.10.3080.10">
    <property type="entry name" value="Clc chloride channel"/>
    <property type="match status" value="1"/>
</dbReference>
<evidence type="ECO:0000256" key="3">
    <source>
        <dbReference type="ARBA" id="ARBA00022989"/>
    </source>
</evidence>
<feature type="transmembrane region" description="Helical" evidence="5">
    <location>
        <begin position="348"/>
        <end position="372"/>
    </location>
</feature>
<feature type="transmembrane region" description="Helical" evidence="5">
    <location>
        <begin position="178"/>
        <end position="202"/>
    </location>
</feature>
<comment type="caution">
    <text evidence="6">The sequence shown here is derived from an EMBL/GenBank/DDBJ whole genome shotgun (WGS) entry which is preliminary data.</text>
</comment>
<dbReference type="InterPro" id="IPR014743">
    <property type="entry name" value="Cl-channel_core"/>
</dbReference>
<name>A0A8J6JAQ5_9FIRM</name>
<feature type="transmembrane region" description="Helical" evidence="5">
    <location>
        <begin position="147"/>
        <end position="172"/>
    </location>
</feature>
<dbReference type="GO" id="GO:0016020">
    <property type="term" value="C:membrane"/>
    <property type="evidence" value="ECO:0007669"/>
    <property type="project" value="UniProtKB-SubCell"/>
</dbReference>
<dbReference type="AlphaFoldDB" id="A0A8J6JAQ5"/>
<dbReference type="InterPro" id="IPR001807">
    <property type="entry name" value="ClC"/>
</dbReference>
<evidence type="ECO:0000256" key="1">
    <source>
        <dbReference type="ARBA" id="ARBA00004141"/>
    </source>
</evidence>
<evidence type="ECO:0000313" key="7">
    <source>
        <dbReference type="Proteomes" id="UP000628736"/>
    </source>
</evidence>
<feature type="transmembrane region" description="Helical" evidence="5">
    <location>
        <begin position="55"/>
        <end position="74"/>
    </location>
</feature>
<feature type="transmembrane region" description="Helical" evidence="5">
    <location>
        <begin position="21"/>
        <end position="43"/>
    </location>
</feature>
<dbReference type="Pfam" id="PF00654">
    <property type="entry name" value="Voltage_CLC"/>
    <property type="match status" value="1"/>
</dbReference>
<feature type="transmembrane region" description="Helical" evidence="5">
    <location>
        <begin position="258"/>
        <end position="276"/>
    </location>
</feature>
<dbReference type="SUPFAM" id="SSF81340">
    <property type="entry name" value="Clc chloride channel"/>
    <property type="match status" value="1"/>
</dbReference>
<gene>
    <name evidence="6" type="ORF">H8S11_07985</name>
</gene>
<proteinExistence type="predicted"/>
<evidence type="ECO:0000256" key="4">
    <source>
        <dbReference type="ARBA" id="ARBA00023136"/>
    </source>
</evidence>
<feature type="transmembrane region" description="Helical" evidence="5">
    <location>
        <begin position="214"/>
        <end position="238"/>
    </location>
</feature>
<keyword evidence="7" id="KW-1185">Reference proteome</keyword>
<accession>A0A8J6JAQ5</accession>
<sequence>MYQPSDRVRGHIEEGISFLKWLLYACSIGALVGVVGVAFYYGIDWATQLRGEVPRVVWLLPAGGVSIVLIYRICHMERDRGTNLVLVAVREAEPMKLRTAPLIFLSTIITHLVGGSAGREGAALQLGGSLAAFVGRQIRLDQKDGRVMVMCGMAAAFSALFGTPLTAAIFAMEVVSVGVMYYAAIVPCVSAALVSLQVAQLCGIHSHGYEIGPAALLGPATMVQTAVLGVLCALVSILFCKVMHASPRLYQKYFPSTMLRVTVGALLVLALTLLVGNQDYNGAGDPVIRRMLAGETIPEAFLLKILFTALTLGAGFRGGEIVPVLFTGCAFGTWAGPLLGLPHGFSGALGMAAVFCGATNCPMSALMLAFELFGGEGLSLHALCIGVAYMLSGYYGLYSEQKIVYSKFRTEWIDKKAK</sequence>